<reference evidence="9" key="1">
    <citation type="submission" date="2023-04" db="EMBL/GenBank/DDBJ databases">
        <title>Complete genome sequence of Temperatibacter marinus.</title>
        <authorList>
            <person name="Rong J.-C."/>
            <person name="Yi M.-L."/>
            <person name="Zhao Q."/>
        </authorList>
    </citation>
    <scope>NUCLEOTIDE SEQUENCE</scope>
    <source>
        <strain evidence="9">NBRC 110045</strain>
    </source>
</reference>
<comment type="subcellular location">
    <subcellularLocation>
        <location evidence="6">Cytoplasm</location>
    </subcellularLocation>
</comment>
<dbReference type="GO" id="GO:0005737">
    <property type="term" value="C:cytoplasm"/>
    <property type="evidence" value="ECO:0007669"/>
    <property type="project" value="UniProtKB-SubCell"/>
</dbReference>
<dbReference type="Gene3D" id="3.40.1010.10">
    <property type="entry name" value="Cobalt-precorrin-4 Transmethylase, Domain 1"/>
    <property type="match status" value="1"/>
</dbReference>
<keyword evidence="5 6" id="KW-0949">S-adenosyl-L-methionine</keyword>
<keyword evidence="2 6" id="KW-0698">rRNA processing</keyword>
<dbReference type="Gene3D" id="3.30.950.10">
    <property type="entry name" value="Methyltransferase, Cobalt-precorrin-4 Transmethylase, Domain 2"/>
    <property type="match status" value="1"/>
</dbReference>
<dbReference type="PANTHER" id="PTHR46111">
    <property type="entry name" value="RIBOSOMAL RNA SMALL SUBUNIT METHYLTRANSFERASE I"/>
    <property type="match status" value="1"/>
</dbReference>
<evidence type="ECO:0000256" key="5">
    <source>
        <dbReference type="ARBA" id="ARBA00022691"/>
    </source>
</evidence>
<dbReference type="GO" id="GO:0070677">
    <property type="term" value="F:rRNA (cytosine-2'-O-)-methyltransferase activity"/>
    <property type="evidence" value="ECO:0007669"/>
    <property type="project" value="UniProtKB-UniRule"/>
</dbReference>
<dbReference type="RefSeq" id="WP_310799499.1">
    <property type="nucleotide sequence ID" value="NZ_CP123872.1"/>
</dbReference>
<dbReference type="InterPro" id="IPR018063">
    <property type="entry name" value="SAM_MeTrfase_RsmI_CS"/>
</dbReference>
<dbReference type="Pfam" id="PF00590">
    <property type="entry name" value="TP_methylase"/>
    <property type="match status" value="1"/>
</dbReference>
<name>A0AA52EF42_9PROT</name>
<keyword evidence="10" id="KW-1185">Reference proteome</keyword>
<feature type="domain" description="Tetrapyrrole methylase" evidence="7">
    <location>
        <begin position="22"/>
        <end position="220"/>
    </location>
</feature>
<dbReference type="PROSITE" id="PS01296">
    <property type="entry name" value="RSMI"/>
    <property type="match status" value="1"/>
</dbReference>
<dbReference type="InterPro" id="IPR008189">
    <property type="entry name" value="rRNA_ssu_MeTfrase_I"/>
</dbReference>
<dbReference type="EC" id="2.1.1.198" evidence="6"/>
<dbReference type="AlphaFoldDB" id="A0AA52EF42"/>
<dbReference type="PANTHER" id="PTHR46111:SF1">
    <property type="entry name" value="RIBOSOMAL RNA SMALL SUBUNIT METHYLTRANSFERASE I"/>
    <property type="match status" value="1"/>
</dbReference>
<accession>A0AA52EF42</accession>
<dbReference type="FunFam" id="3.40.1010.10:FF:000007">
    <property type="entry name" value="Ribosomal RNA small subunit methyltransferase I"/>
    <property type="match status" value="1"/>
</dbReference>
<dbReference type="NCBIfam" id="TIGR00096">
    <property type="entry name" value="16S rRNA (cytidine(1402)-2'-O)-methyltransferase"/>
    <property type="match status" value="1"/>
</dbReference>
<dbReference type="InterPro" id="IPR053910">
    <property type="entry name" value="RsmI_HTH"/>
</dbReference>
<keyword evidence="4 6" id="KW-0808">Transferase</keyword>
<dbReference type="KEGG" id="tmk:QGN29_04565"/>
<dbReference type="InterPro" id="IPR014776">
    <property type="entry name" value="4pyrrole_Mease_sub2"/>
</dbReference>
<comment type="catalytic activity">
    <reaction evidence="6">
        <text>cytidine(1402) in 16S rRNA + S-adenosyl-L-methionine = 2'-O-methylcytidine(1402) in 16S rRNA + S-adenosyl-L-homocysteine + H(+)</text>
        <dbReference type="Rhea" id="RHEA:42924"/>
        <dbReference type="Rhea" id="RHEA-COMP:10285"/>
        <dbReference type="Rhea" id="RHEA-COMP:10286"/>
        <dbReference type="ChEBI" id="CHEBI:15378"/>
        <dbReference type="ChEBI" id="CHEBI:57856"/>
        <dbReference type="ChEBI" id="CHEBI:59789"/>
        <dbReference type="ChEBI" id="CHEBI:74495"/>
        <dbReference type="ChEBI" id="CHEBI:82748"/>
        <dbReference type="EC" id="2.1.1.198"/>
    </reaction>
</comment>
<evidence type="ECO:0000256" key="2">
    <source>
        <dbReference type="ARBA" id="ARBA00022552"/>
    </source>
</evidence>
<dbReference type="PIRSF" id="PIRSF005917">
    <property type="entry name" value="MTase_YraL"/>
    <property type="match status" value="1"/>
</dbReference>
<dbReference type="EMBL" id="CP123872">
    <property type="protein sequence ID" value="WND03646.1"/>
    <property type="molecule type" value="Genomic_DNA"/>
</dbReference>
<dbReference type="HAMAP" id="MF_01877">
    <property type="entry name" value="16SrRNA_methyltr_I"/>
    <property type="match status" value="1"/>
</dbReference>
<evidence type="ECO:0000256" key="6">
    <source>
        <dbReference type="HAMAP-Rule" id="MF_01877"/>
    </source>
</evidence>
<dbReference type="CDD" id="cd11648">
    <property type="entry name" value="RsmI"/>
    <property type="match status" value="1"/>
</dbReference>
<evidence type="ECO:0000259" key="8">
    <source>
        <dbReference type="Pfam" id="PF23016"/>
    </source>
</evidence>
<proteinExistence type="inferred from homology"/>
<evidence type="ECO:0000259" key="7">
    <source>
        <dbReference type="Pfam" id="PF00590"/>
    </source>
</evidence>
<feature type="domain" description="RsmI HTH" evidence="8">
    <location>
        <begin position="251"/>
        <end position="293"/>
    </location>
</feature>
<dbReference type="Pfam" id="PF23016">
    <property type="entry name" value="RsmI_C"/>
    <property type="match status" value="1"/>
</dbReference>
<comment type="similarity">
    <text evidence="6">Belongs to the methyltransferase superfamily. RsmI family.</text>
</comment>
<dbReference type="InterPro" id="IPR014777">
    <property type="entry name" value="4pyrrole_Mease_sub1"/>
</dbReference>
<dbReference type="FunFam" id="3.30.950.10:FF:000002">
    <property type="entry name" value="Ribosomal RNA small subunit methyltransferase I"/>
    <property type="match status" value="1"/>
</dbReference>
<evidence type="ECO:0000256" key="1">
    <source>
        <dbReference type="ARBA" id="ARBA00022490"/>
    </source>
</evidence>
<protein>
    <recommendedName>
        <fullName evidence="6">Ribosomal RNA small subunit methyltransferase I</fullName>
        <ecNumber evidence="6">2.1.1.198</ecNumber>
    </recommendedName>
    <alternativeName>
        <fullName evidence="6">16S rRNA 2'-O-ribose C1402 methyltransferase</fullName>
    </alternativeName>
    <alternativeName>
        <fullName evidence="6">rRNA (cytidine-2'-O-)-methyltransferase RsmI</fullName>
    </alternativeName>
</protein>
<sequence>MASDENSFKQDRLIEDHLRSGLYIVSTPIGNLGDLSSRALKTLKQADLIACEDTRVTAKLLTAYGVKSRLIAYHEHNGDLQRPKIMDAMDRGEIVALVSDAGTPLISDPGYKLVHEAQEEGYYVTACPGPSAMIMALTLSGMPTDRFLFAGFPPNKSGARQSFYESVKDNQATLVFYESARRLTESLKDAEQILGSRQAAVCRELTKKFEEVKRGPLNELIAYYEEVGNPKGEVVLVIDRAAAQSKAEQIGLDSETLLTKALTYLSVKDASAFVASLTGEKKKDLYKKALEMKDR</sequence>
<organism evidence="9 10">
    <name type="scientific">Temperatibacter marinus</name>
    <dbReference type="NCBI Taxonomy" id="1456591"/>
    <lineage>
        <taxon>Bacteria</taxon>
        <taxon>Pseudomonadati</taxon>
        <taxon>Pseudomonadota</taxon>
        <taxon>Alphaproteobacteria</taxon>
        <taxon>Kordiimonadales</taxon>
        <taxon>Temperatibacteraceae</taxon>
        <taxon>Temperatibacter</taxon>
    </lineage>
</organism>
<evidence type="ECO:0000313" key="9">
    <source>
        <dbReference type="EMBL" id="WND03646.1"/>
    </source>
</evidence>
<dbReference type="SUPFAM" id="SSF53790">
    <property type="entry name" value="Tetrapyrrole methylase"/>
    <property type="match status" value="1"/>
</dbReference>
<keyword evidence="3 6" id="KW-0489">Methyltransferase</keyword>
<dbReference type="Proteomes" id="UP001268683">
    <property type="component" value="Chromosome"/>
</dbReference>
<comment type="function">
    <text evidence="6">Catalyzes the 2'-O-methylation of the ribose of cytidine 1402 (C1402) in 16S rRNA.</text>
</comment>
<evidence type="ECO:0000256" key="3">
    <source>
        <dbReference type="ARBA" id="ARBA00022603"/>
    </source>
</evidence>
<dbReference type="InterPro" id="IPR035996">
    <property type="entry name" value="4pyrrol_Methylase_sf"/>
</dbReference>
<gene>
    <name evidence="6 9" type="primary">rsmI</name>
    <name evidence="9" type="ORF">QGN29_04565</name>
</gene>
<evidence type="ECO:0000313" key="10">
    <source>
        <dbReference type="Proteomes" id="UP001268683"/>
    </source>
</evidence>
<evidence type="ECO:0000256" key="4">
    <source>
        <dbReference type="ARBA" id="ARBA00022679"/>
    </source>
</evidence>
<dbReference type="InterPro" id="IPR000878">
    <property type="entry name" value="4pyrrol_Mease"/>
</dbReference>
<keyword evidence="1 6" id="KW-0963">Cytoplasm</keyword>